<evidence type="ECO:0000256" key="7">
    <source>
        <dbReference type="ARBA" id="ARBA00022801"/>
    </source>
</evidence>
<feature type="transmembrane region" description="Helical" evidence="14">
    <location>
        <begin position="195"/>
        <end position="214"/>
    </location>
</feature>
<feature type="transmembrane region" description="Helical" evidence="14">
    <location>
        <begin position="111"/>
        <end position="131"/>
    </location>
</feature>
<dbReference type="GO" id="GO:0071555">
    <property type="term" value="P:cell wall organization"/>
    <property type="evidence" value="ECO:0007669"/>
    <property type="project" value="UniProtKB-KW"/>
</dbReference>
<comment type="miscellaneous">
    <text evidence="14">Bacitracin is thought to be involved in the inhibition of peptidoglycan synthesis by sequestering undecaprenyl diphosphate, thereby reducing the pool of lipid carrier available.</text>
</comment>
<name>M1LXT4_9PROT</name>
<organism evidence="15 16">
    <name type="scientific">Candidatus Kinetoplastidibacterium galati TCC219</name>
    <dbReference type="NCBI Taxonomy" id="1208921"/>
    <lineage>
        <taxon>Bacteria</taxon>
        <taxon>Pseudomonadati</taxon>
        <taxon>Pseudomonadota</taxon>
        <taxon>Betaproteobacteria</taxon>
        <taxon>Candidatus Kinetoplastidibacterium</taxon>
    </lineage>
</organism>
<dbReference type="GO" id="GO:0009252">
    <property type="term" value="P:peptidoglycan biosynthetic process"/>
    <property type="evidence" value="ECO:0007669"/>
    <property type="project" value="UniProtKB-KW"/>
</dbReference>
<gene>
    <name evidence="14" type="primary">uppP</name>
    <name evidence="15" type="ORF">ST1E_0430</name>
</gene>
<evidence type="ECO:0000313" key="16">
    <source>
        <dbReference type="Proteomes" id="UP000011658"/>
    </source>
</evidence>
<keyword evidence="5 14" id="KW-1003">Cell membrane</keyword>
<dbReference type="AlphaFoldDB" id="M1LXT4"/>
<feature type="transmembrane region" description="Helical" evidence="14">
    <location>
        <begin position="226"/>
        <end position="246"/>
    </location>
</feature>
<dbReference type="Proteomes" id="UP000011658">
    <property type="component" value="Chromosome"/>
</dbReference>
<comment type="similarity">
    <text evidence="2 14">Belongs to the UppP family.</text>
</comment>
<evidence type="ECO:0000256" key="14">
    <source>
        <dbReference type="HAMAP-Rule" id="MF_01006"/>
    </source>
</evidence>
<keyword evidence="16" id="KW-1185">Reference proteome</keyword>
<accession>M1LXT4</accession>
<evidence type="ECO:0000256" key="12">
    <source>
        <dbReference type="ARBA" id="ARBA00032932"/>
    </source>
</evidence>
<keyword evidence="7 14" id="KW-0378">Hydrolase</keyword>
<evidence type="ECO:0000256" key="5">
    <source>
        <dbReference type="ARBA" id="ARBA00022475"/>
    </source>
</evidence>
<evidence type="ECO:0000256" key="2">
    <source>
        <dbReference type="ARBA" id="ARBA00010621"/>
    </source>
</evidence>
<keyword evidence="14" id="KW-0133">Cell shape</keyword>
<feature type="transmembrane region" description="Helical" evidence="14">
    <location>
        <begin position="252"/>
        <end position="271"/>
    </location>
</feature>
<dbReference type="KEGG" id="kga:ST1E_0430"/>
<evidence type="ECO:0000256" key="1">
    <source>
        <dbReference type="ARBA" id="ARBA00004651"/>
    </source>
</evidence>
<dbReference type="eggNOG" id="COG1968">
    <property type="taxonomic scope" value="Bacteria"/>
</dbReference>
<evidence type="ECO:0000313" key="15">
    <source>
        <dbReference type="EMBL" id="AGF48876.1"/>
    </source>
</evidence>
<evidence type="ECO:0000256" key="13">
    <source>
        <dbReference type="ARBA" id="ARBA00047594"/>
    </source>
</evidence>
<dbReference type="PANTHER" id="PTHR30622">
    <property type="entry name" value="UNDECAPRENYL-DIPHOSPHATASE"/>
    <property type="match status" value="1"/>
</dbReference>
<comment type="catalytic activity">
    <reaction evidence="13 14">
        <text>di-trans,octa-cis-undecaprenyl diphosphate + H2O = di-trans,octa-cis-undecaprenyl phosphate + phosphate + H(+)</text>
        <dbReference type="Rhea" id="RHEA:28094"/>
        <dbReference type="ChEBI" id="CHEBI:15377"/>
        <dbReference type="ChEBI" id="CHEBI:15378"/>
        <dbReference type="ChEBI" id="CHEBI:43474"/>
        <dbReference type="ChEBI" id="CHEBI:58405"/>
        <dbReference type="ChEBI" id="CHEBI:60392"/>
        <dbReference type="EC" id="3.6.1.27"/>
    </reaction>
</comment>
<dbReference type="HAMAP" id="MF_01006">
    <property type="entry name" value="Undec_diphosphatase"/>
    <property type="match status" value="1"/>
</dbReference>
<dbReference type="PATRIC" id="fig|1208921.3.peg.153"/>
<dbReference type="GO" id="GO:0046677">
    <property type="term" value="P:response to antibiotic"/>
    <property type="evidence" value="ECO:0007669"/>
    <property type="project" value="UniProtKB-UniRule"/>
</dbReference>
<evidence type="ECO:0000256" key="4">
    <source>
        <dbReference type="ARBA" id="ARBA00021581"/>
    </source>
</evidence>
<dbReference type="GO" id="GO:0008360">
    <property type="term" value="P:regulation of cell shape"/>
    <property type="evidence" value="ECO:0007669"/>
    <property type="project" value="UniProtKB-KW"/>
</dbReference>
<keyword evidence="6 14" id="KW-0812">Transmembrane</keyword>
<comment type="function">
    <text evidence="14">Catalyzes the dephosphorylation of undecaprenyl diphosphate (UPP). Confers resistance to bacitracin.</text>
</comment>
<dbReference type="RefSeq" id="WP_015389361.1">
    <property type="nucleotide sequence ID" value="NC_020284.1"/>
</dbReference>
<dbReference type="GO" id="GO:0005886">
    <property type="term" value="C:plasma membrane"/>
    <property type="evidence" value="ECO:0007669"/>
    <property type="project" value="UniProtKB-SubCell"/>
</dbReference>
<evidence type="ECO:0000256" key="11">
    <source>
        <dbReference type="ARBA" id="ARBA00032707"/>
    </source>
</evidence>
<dbReference type="GO" id="GO:0050380">
    <property type="term" value="F:undecaprenyl-diphosphatase activity"/>
    <property type="evidence" value="ECO:0007669"/>
    <property type="project" value="UniProtKB-UniRule"/>
</dbReference>
<dbReference type="HOGENOM" id="CLU_060296_2_0_4"/>
<evidence type="ECO:0000256" key="3">
    <source>
        <dbReference type="ARBA" id="ARBA00012374"/>
    </source>
</evidence>
<keyword evidence="14" id="KW-0573">Peptidoglycan synthesis</keyword>
<dbReference type="Pfam" id="PF02673">
    <property type="entry name" value="BacA"/>
    <property type="match status" value="1"/>
</dbReference>
<evidence type="ECO:0000256" key="6">
    <source>
        <dbReference type="ARBA" id="ARBA00022692"/>
    </source>
</evidence>
<evidence type="ECO:0000256" key="10">
    <source>
        <dbReference type="ARBA" id="ARBA00023251"/>
    </source>
</evidence>
<dbReference type="InterPro" id="IPR003824">
    <property type="entry name" value="UppP"/>
</dbReference>
<evidence type="ECO:0000256" key="8">
    <source>
        <dbReference type="ARBA" id="ARBA00022989"/>
    </source>
</evidence>
<keyword evidence="14" id="KW-0961">Cell wall biogenesis/degradation</keyword>
<dbReference type="NCBIfam" id="NF001389">
    <property type="entry name" value="PRK00281.1-2"/>
    <property type="match status" value="1"/>
</dbReference>
<sequence length="272" mass="30425">MDQFLVLIKACFLGIVEGLTEFIPVSSTAHLIFIGKLINFNSCNGMVFEVFIQVGAIFSAIFLFRYYIFDILLGVLRLDVRYLLFLAKVIFSVMPSIIVGAIFIRYIKKLFLCPSLIAISLIIGGLIIIAVENRRNINSKEKSCCYSDLYNISIKQSLCVGFAQCISMIPGVSRFGATVIGGMLSGLSRSIATRYSFIIAIPTMLGASLYDLWFNINNLSYIDFSSIFIGSISAFISAFFLVKYIVRFVETNSYIVFALYRIMVGILILFIC</sequence>
<dbReference type="EC" id="3.6.1.27" evidence="3 14"/>
<feature type="transmembrane region" description="Helical" evidence="14">
    <location>
        <begin position="80"/>
        <end position="104"/>
    </location>
</feature>
<protein>
    <recommendedName>
        <fullName evidence="4 14">Undecaprenyl-diphosphatase</fullName>
        <ecNumber evidence="3 14">3.6.1.27</ecNumber>
    </recommendedName>
    <alternativeName>
        <fullName evidence="12 14">Bacitracin resistance protein</fullName>
    </alternativeName>
    <alternativeName>
        <fullName evidence="11 14">Undecaprenyl pyrophosphate phosphatase</fullName>
    </alternativeName>
</protein>
<proteinExistence type="inferred from homology"/>
<feature type="transmembrane region" description="Helical" evidence="14">
    <location>
        <begin position="46"/>
        <end position="68"/>
    </location>
</feature>
<dbReference type="STRING" id="1208921.ST1E_0430"/>
<keyword evidence="9 14" id="KW-0472">Membrane</keyword>
<comment type="subcellular location">
    <subcellularLocation>
        <location evidence="1 14">Cell membrane</location>
        <topology evidence="1 14">Multi-pass membrane protein</topology>
    </subcellularLocation>
</comment>
<reference evidence="15 16" key="1">
    <citation type="journal article" date="2013" name="Genome Biol. Evol.">
        <title>Genome evolution and phylogenomic analysis of candidatus kinetoplastibacterium, the betaproteobacterial endosymbionts of strigomonas and angomonas.</title>
        <authorList>
            <person name="Alves J.M."/>
            <person name="Serrano M.G."/>
            <person name="Maia da Silva F."/>
            <person name="Voegtly L.J."/>
            <person name="Matveyev A.V."/>
            <person name="Teixeira M.M."/>
            <person name="Camargo E.P."/>
            <person name="Buck G.A."/>
        </authorList>
    </citation>
    <scope>NUCLEOTIDE SEQUENCE [LARGE SCALE GENOMIC DNA]</scope>
    <source>
        <strain evidence="15 16">TCC219</strain>
    </source>
</reference>
<evidence type="ECO:0000256" key="9">
    <source>
        <dbReference type="ARBA" id="ARBA00023136"/>
    </source>
</evidence>
<feature type="transmembrane region" description="Helical" evidence="14">
    <location>
        <begin position="6"/>
        <end position="34"/>
    </location>
</feature>
<keyword evidence="10 14" id="KW-0046">Antibiotic resistance</keyword>
<dbReference type="EMBL" id="CP003806">
    <property type="protein sequence ID" value="AGF48876.1"/>
    <property type="molecule type" value="Genomic_DNA"/>
</dbReference>
<keyword evidence="8 14" id="KW-1133">Transmembrane helix</keyword>
<dbReference type="PANTHER" id="PTHR30622:SF3">
    <property type="entry name" value="UNDECAPRENYL-DIPHOSPHATASE"/>
    <property type="match status" value="1"/>
</dbReference>